<dbReference type="GO" id="GO:0035556">
    <property type="term" value="P:intracellular signal transduction"/>
    <property type="evidence" value="ECO:0007669"/>
    <property type="project" value="InterPro"/>
</dbReference>
<dbReference type="Proteomes" id="UP000189796">
    <property type="component" value="Chromosome I"/>
</dbReference>
<keyword evidence="1" id="KW-0547">Nucleotide-binding</keyword>
<name>A0A1M5L5R7_9BRAD</name>
<dbReference type="GO" id="GO:0004016">
    <property type="term" value="F:adenylate cyclase activity"/>
    <property type="evidence" value="ECO:0007669"/>
    <property type="project" value="TreeGrafter"/>
</dbReference>
<dbReference type="PROSITE" id="PS50125">
    <property type="entry name" value="GUANYLATE_CYCLASE_2"/>
    <property type="match status" value="1"/>
</dbReference>
<dbReference type="RefSeq" id="WP_079601159.1">
    <property type="nucleotide sequence ID" value="NZ_LT670817.1"/>
</dbReference>
<dbReference type="Pfam" id="PF13191">
    <property type="entry name" value="AAA_16"/>
    <property type="match status" value="1"/>
</dbReference>
<dbReference type="PANTHER" id="PTHR16305">
    <property type="entry name" value="TESTICULAR SOLUBLE ADENYLYL CYCLASE"/>
    <property type="match status" value="1"/>
</dbReference>
<dbReference type="Gene3D" id="3.30.70.1230">
    <property type="entry name" value="Nucleotide cyclase"/>
    <property type="match status" value="1"/>
</dbReference>
<dbReference type="InterPro" id="IPR041664">
    <property type="entry name" value="AAA_16"/>
</dbReference>
<proteinExistence type="predicted"/>
<evidence type="ECO:0000313" key="5">
    <source>
        <dbReference type="Proteomes" id="UP000189796"/>
    </source>
</evidence>
<dbReference type="Gene3D" id="1.25.40.10">
    <property type="entry name" value="Tetratricopeptide repeat domain"/>
    <property type="match status" value="2"/>
</dbReference>
<accession>A0A1M5L5R7</accession>
<dbReference type="InterPro" id="IPR027417">
    <property type="entry name" value="P-loop_NTPase"/>
</dbReference>
<dbReference type="GO" id="GO:0009190">
    <property type="term" value="P:cyclic nucleotide biosynthetic process"/>
    <property type="evidence" value="ECO:0007669"/>
    <property type="project" value="InterPro"/>
</dbReference>
<sequence length="1142" mass="124537">MSELDHNRGRETFVGRRHELAEICVAIDGATAGRGSLFTLTGEPGVGKSRLAQEAASHARAQGQRVLWGRCWEHGGAPAYWPWVQVLRGLTRGVEPALLSNLMGQGAAEIAQIVPELRNQIGGVAELQSASLGQPEKARFRLFDYLTAFLGNVAETQPLLILLDDLHAADPASLLMLVAFSKQVRGMRATIMGTYRALEMKQKPEHAALIAQAEREGAAFPLLGLDEGQIGKFIEMAWGVSASSLLVRRLHNMTEGNPFFLNEVLRQMAAEGQLASDASSVPNRLTIPRGVIEFIKGLVHPLAEDARNVLDIASIIGREFAINVLEVASGTPREALTELLDQAASLELIYEVRGAAGRYSFRHALIREALYGALSVAKRRHLHHVVAEAIRSLSASSEPYAEIAFHYYQSASAGDVGPTGDADSAIEYSRQAARVAEKQLAYEEAANHLSNALDALALKRAGDDSLLAELLCDLGEARVKTADLSEARKTCLKAADIARRANRPELFARAVLAPGRFLSLSGLTDHGLVQSLREARQTLGEVDSPLLAQVLARLGIELYWSEREQAVALCQQAADMARRLEDPHTLVVALWGRWLSLRNPDSLVQRLADTREMITIAERAGERDFALEARYYRVADLLEAGDISGADVEQHEYLTAEAELRDRFGRGLLLEGMRALMDGRLDESESLAKRALVAGQQSGRPLTPNSFLIQHGMTLWEEGRLGELEPTLRGFIAQNPLIVFARCALQLSLLQLERRDEARIEFERLAEDEFGLVQRDWNWLPSMFVLADVCADLIDAERAATLYRLLLPYSSHNAMLGNVYTYGSVAFALGRLSVVLRQLDDAEAHFELALAANRKIGAAVWLAHTQCELASMLLDRGGVADYARAQGLIASARQTAKARGLVRLRRKLGLLDDGQKVATVVPSVQTTPGLIEGMAAVEIRPSSVGVIRRGESVAIEAVVDSAISRARDLSAQVSFEGTVTILFSDIVDSSSLYEKLGDLRAHEVISIHNEIFRQQIVAHRGIEVKALGDSFMIAFSSARRAALCAIATQRSIAAYCDGHPDLPIRVRMGLHVGEVINESSDYFGKAVILAARIAALAKGGQILVSSTFHDLTVNAGDLRFVPMGEAPIKGLAGVHQIFEIAW</sequence>
<dbReference type="PANTHER" id="PTHR16305:SF28">
    <property type="entry name" value="GUANYLATE CYCLASE DOMAIN-CONTAINING PROTEIN"/>
    <property type="match status" value="1"/>
</dbReference>
<dbReference type="InterPro" id="IPR001054">
    <property type="entry name" value="A/G_cyclase"/>
</dbReference>
<evidence type="ECO:0000256" key="2">
    <source>
        <dbReference type="ARBA" id="ARBA00022840"/>
    </source>
</evidence>
<dbReference type="SUPFAM" id="SSF48452">
    <property type="entry name" value="TPR-like"/>
    <property type="match status" value="2"/>
</dbReference>
<dbReference type="Gene3D" id="3.40.50.300">
    <property type="entry name" value="P-loop containing nucleotide triphosphate hydrolases"/>
    <property type="match status" value="1"/>
</dbReference>
<protein>
    <submittedName>
        <fullName evidence="4">Adenylate and Guanylate cyclase catalytic domain-containing protein</fullName>
    </submittedName>
</protein>
<evidence type="ECO:0000313" key="4">
    <source>
        <dbReference type="EMBL" id="SHG60367.1"/>
    </source>
</evidence>
<evidence type="ECO:0000259" key="3">
    <source>
        <dbReference type="PROSITE" id="PS50125"/>
    </source>
</evidence>
<feature type="domain" description="Guanylate cyclase" evidence="3">
    <location>
        <begin position="980"/>
        <end position="1094"/>
    </location>
</feature>
<dbReference type="SUPFAM" id="SSF52540">
    <property type="entry name" value="P-loop containing nucleoside triphosphate hydrolases"/>
    <property type="match status" value="1"/>
</dbReference>
<dbReference type="InterPro" id="IPR029787">
    <property type="entry name" value="Nucleotide_cyclase"/>
</dbReference>
<dbReference type="SMART" id="SM00044">
    <property type="entry name" value="CYCc"/>
    <property type="match status" value="1"/>
</dbReference>
<dbReference type="EMBL" id="LT670817">
    <property type="protein sequence ID" value="SHG60367.1"/>
    <property type="molecule type" value="Genomic_DNA"/>
</dbReference>
<dbReference type="AlphaFoldDB" id="A0A1M5L5R7"/>
<dbReference type="CDD" id="cd07302">
    <property type="entry name" value="CHD"/>
    <property type="match status" value="1"/>
</dbReference>
<reference evidence="4 5" key="1">
    <citation type="submission" date="2016-11" db="EMBL/GenBank/DDBJ databases">
        <authorList>
            <person name="Jaros S."/>
            <person name="Januszkiewicz K."/>
            <person name="Wedrychowicz H."/>
        </authorList>
    </citation>
    <scope>NUCLEOTIDE SEQUENCE [LARGE SCALE GENOMIC DNA]</scope>
    <source>
        <strain evidence="4 5">GAS138</strain>
    </source>
</reference>
<evidence type="ECO:0000256" key="1">
    <source>
        <dbReference type="ARBA" id="ARBA00022741"/>
    </source>
</evidence>
<dbReference type="Pfam" id="PF00211">
    <property type="entry name" value="Guanylate_cyc"/>
    <property type="match status" value="1"/>
</dbReference>
<dbReference type="GO" id="GO:0005737">
    <property type="term" value="C:cytoplasm"/>
    <property type="evidence" value="ECO:0007669"/>
    <property type="project" value="TreeGrafter"/>
</dbReference>
<keyword evidence="2" id="KW-0067">ATP-binding</keyword>
<dbReference type="OrthoDB" id="9785312at2"/>
<organism evidence="4 5">
    <name type="scientific">Bradyrhizobium erythrophlei</name>
    <dbReference type="NCBI Taxonomy" id="1437360"/>
    <lineage>
        <taxon>Bacteria</taxon>
        <taxon>Pseudomonadati</taxon>
        <taxon>Pseudomonadota</taxon>
        <taxon>Alphaproteobacteria</taxon>
        <taxon>Hyphomicrobiales</taxon>
        <taxon>Nitrobacteraceae</taxon>
        <taxon>Bradyrhizobium</taxon>
    </lineage>
</organism>
<dbReference type="GO" id="GO:0005524">
    <property type="term" value="F:ATP binding"/>
    <property type="evidence" value="ECO:0007669"/>
    <property type="project" value="UniProtKB-KW"/>
</dbReference>
<gene>
    <name evidence="4" type="ORF">SAMN05443248_2110</name>
</gene>
<dbReference type="InterPro" id="IPR011990">
    <property type="entry name" value="TPR-like_helical_dom_sf"/>
</dbReference>
<dbReference type="SUPFAM" id="SSF55073">
    <property type="entry name" value="Nucleotide cyclase"/>
    <property type="match status" value="1"/>
</dbReference>